<proteinExistence type="predicted"/>
<dbReference type="GO" id="GO:0016776">
    <property type="term" value="F:phosphotransferase activity, phosphate group as acceptor"/>
    <property type="evidence" value="ECO:0007669"/>
    <property type="project" value="TreeGrafter"/>
</dbReference>
<keyword evidence="2" id="KW-1003">Cell membrane</keyword>
<dbReference type="STRING" id="1470434.AZF00_08830"/>
<feature type="domain" description="Sulfatase N-terminal" evidence="9">
    <location>
        <begin position="166"/>
        <end position="449"/>
    </location>
</feature>
<dbReference type="AlphaFoldDB" id="A0A127M576"/>
<evidence type="ECO:0000259" key="9">
    <source>
        <dbReference type="Pfam" id="PF00884"/>
    </source>
</evidence>
<reference evidence="11 12" key="1">
    <citation type="submission" date="2015-12" db="EMBL/GenBank/DDBJ databases">
        <authorList>
            <person name="Shamseldin A."/>
            <person name="Moawad H."/>
            <person name="Abd El-Rahim W.M."/>
            <person name="Sadowsky M.J."/>
        </authorList>
    </citation>
    <scope>NUCLEOTIDE SEQUENCE [LARGE SCALE GENOMIC DNA]</scope>
    <source>
        <strain evidence="11 12">SM2</strain>
    </source>
</reference>
<organism evidence="11 12">
    <name type="scientific">Zhongshania aliphaticivorans</name>
    <dbReference type="NCBI Taxonomy" id="1470434"/>
    <lineage>
        <taxon>Bacteria</taxon>
        <taxon>Pseudomonadati</taxon>
        <taxon>Pseudomonadota</taxon>
        <taxon>Gammaproteobacteria</taxon>
        <taxon>Cellvibrionales</taxon>
        <taxon>Spongiibacteraceae</taxon>
        <taxon>Zhongshania</taxon>
    </lineage>
</organism>
<gene>
    <name evidence="11" type="ORF">AZF00_08830</name>
</gene>
<dbReference type="KEGG" id="zal:AZF00_08830"/>
<dbReference type="Proteomes" id="UP000074119">
    <property type="component" value="Chromosome"/>
</dbReference>
<evidence type="ECO:0000256" key="6">
    <source>
        <dbReference type="ARBA" id="ARBA00022989"/>
    </source>
</evidence>
<dbReference type="GO" id="GO:0005886">
    <property type="term" value="C:plasma membrane"/>
    <property type="evidence" value="ECO:0007669"/>
    <property type="project" value="UniProtKB-SubCell"/>
</dbReference>
<feature type="transmembrane region" description="Helical" evidence="8">
    <location>
        <begin position="78"/>
        <end position="97"/>
    </location>
</feature>
<evidence type="ECO:0000256" key="1">
    <source>
        <dbReference type="ARBA" id="ARBA00004429"/>
    </source>
</evidence>
<evidence type="ECO:0000259" key="10">
    <source>
        <dbReference type="Pfam" id="PF08019"/>
    </source>
</evidence>
<keyword evidence="7 8" id="KW-0472">Membrane</keyword>
<dbReference type="NCBIfam" id="NF028537">
    <property type="entry name" value="P_eth_NH2_trans"/>
    <property type="match status" value="1"/>
</dbReference>
<protein>
    <recommendedName>
        <fullName evidence="13">Phosphoethanolamine transferase EptA</fullName>
    </recommendedName>
</protein>
<feature type="domain" description="Phosphoethanolamine transferase N-terminal" evidence="10">
    <location>
        <begin position="3"/>
        <end position="127"/>
    </location>
</feature>
<evidence type="ECO:0000256" key="8">
    <source>
        <dbReference type="SAM" id="Phobius"/>
    </source>
</evidence>
<keyword evidence="6 8" id="KW-1133">Transmembrane helix</keyword>
<evidence type="ECO:0000256" key="4">
    <source>
        <dbReference type="ARBA" id="ARBA00022679"/>
    </source>
</evidence>
<dbReference type="SUPFAM" id="SSF53649">
    <property type="entry name" value="Alkaline phosphatase-like"/>
    <property type="match status" value="1"/>
</dbReference>
<accession>A0A127M576</accession>
<evidence type="ECO:0000256" key="2">
    <source>
        <dbReference type="ARBA" id="ARBA00022475"/>
    </source>
</evidence>
<dbReference type="EMBL" id="CP014544">
    <property type="protein sequence ID" value="AMO68400.1"/>
    <property type="molecule type" value="Genomic_DNA"/>
</dbReference>
<name>A0A127M576_9GAMM</name>
<dbReference type="PANTHER" id="PTHR30443:SF0">
    <property type="entry name" value="PHOSPHOETHANOLAMINE TRANSFERASE EPTA"/>
    <property type="match status" value="1"/>
</dbReference>
<dbReference type="InterPro" id="IPR040423">
    <property type="entry name" value="PEA_transferase"/>
</dbReference>
<feature type="transmembrane region" description="Helical" evidence="8">
    <location>
        <begin position="46"/>
        <end position="66"/>
    </location>
</feature>
<dbReference type="PANTHER" id="PTHR30443">
    <property type="entry name" value="INNER MEMBRANE PROTEIN"/>
    <property type="match status" value="1"/>
</dbReference>
<dbReference type="InterPro" id="IPR058130">
    <property type="entry name" value="PEA_transf_C"/>
</dbReference>
<evidence type="ECO:0000256" key="5">
    <source>
        <dbReference type="ARBA" id="ARBA00022692"/>
    </source>
</evidence>
<keyword evidence="5 8" id="KW-0812">Transmembrane</keyword>
<keyword evidence="3" id="KW-0997">Cell inner membrane</keyword>
<dbReference type="InterPro" id="IPR000917">
    <property type="entry name" value="Sulfatase_N"/>
</dbReference>
<evidence type="ECO:0008006" key="13">
    <source>
        <dbReference type="Google" id="ProtNLM"/>
    </source>
</evidence>
<comment type="subcellular location">
    <subcellularLocation>
        <location evidence="1">Cell inner membrane</location>
        <topology evidence="1">Multi-pass membrane protein</topology>
    </subcellularLocation>
</comment>
<dbReference type="CDD" id="cd16017">
    <property type="entry name" value="LptA"/>
    <property type="match status" value="1"/>
</dbReference>
<evidence type="ECO:0000313" key="12">
    <source>
        <dbReference type="Proteomes" id="UP000074119"/>
    </source>
</evidence>
<sequence length="481" mass="52879">MSAIFTCSSASAYYIAQYGIYIDAEMIVNVFATDTNEMMDLLSYKFIVYIAMLGIAPSIFLFYTCIDFQNTLGGTIKKVLLPMIGLVLAVAMIFPSMQTFASVMRNNKEIRYLVVPGNFVYGSLRVLGDAIANGSNNGAVTTLGDDVALGPAWGVASSKKPKPVLMVLVVGETARAQNFSLSGYHRDTNKNLKDKDIIYYSDVDSCGTSTAVSLPCIFSNLSRQKFSREDAANSENLLDVLKKLPLDVAWVDNNSGCKGVCANIDFSHVVSGGQFCDGDNCYDEALLGALDRPQLTDKVIVLHQSGSHGPAYYKRSPEGSKEYLPECRTNQLQDCTREEIVNAYDNSIAYTDLFVSKLIERLQVLSKDFDTAMIYVSDHGESLGESGMYLHGAPYFMAPEEQTKVPMLMWLGDAYTSRFGIDRDCLKNNASSNYSHDNVFSTVLGMLDIETKEKNRSLDIVGPCMAGNKAMKLSEAGYKHD</sequence>
<dbReference type="InterPro" id="IPR017850">
    <property type="entry name" value="Alkaline_phosphatase_core_sf"/>
</dbReference>
<evidence type="ECO:0000256" key="3">
    <source>
        <dbReference type="ARBA" id="ARBA00022519"/>
    </source>
</evidence>
<dbReference type="InterPro" id="IPR012549">
    <property type="entry name" value="EptA-like_N"/>
</dbReference>
<dbReference type="Gene3D" id="3.40.720.10">
    <property type="entry name" value="Alkaline Phosphatase, subunit A"/>
    <property type="match status" value="1"/>
</dbReference>
<evidence type="ECO:0000256" key="7">
    <source>
        <dbReference type="ARBA" id="ARBA00023136"/>
    </source>
</evidence>
<evidence type="ECO:0000313" key="11">
    <source>
        <dbReference type="EMBL" id="AMO68400.1"/>
    </source>
</evidence>
<dbReference type="Pfam" id="PF08019">
    <property type="entry name" value="EptA_B_N"/>
    <property type="match status" value="1"/>
</dbReference>
<dbReference type="Pfam" id="PF00884">
    <property type="entry name" value="Sulfatase"/>
    <property type="match status" value="1"/>
</dbReference>
<dbReference type="GO" id="GO:0009244">
    <property type="term" value="P:lipopolysaccharide core region biosynthetic process"/>
    <property type="evidence" value="ECO:0007669"/>
    <property type="project" value="TreeGrafter"/>
</dbReference>
<keyword evidence="4" id="KW-0808">Transferase</keyword>